<dbReference type="EMBL" id="VFNV01000001">
    <property type="protein sequence ID" value="TQK75897.1"/>
    <property type="molecule type" value="Genomic_DNA"/>
</dbReference>
<feature type="coiled-coil region" evidence="1">
    <location>
        <begin position="412"/>
        <end position="469"/>
    </location>
</feature>
<organism evidence="3 4">
    <name type="scientific">Rarobacter incanus</name>
    <dbReference type="NCBI Taxonomy" id="153494"/>
    <lineage>
        <taxon>Bacteria</taxon>
        <taxon>Bacillati</taxon>
        <taxon>Actinomycetota</taxon>
        <taxon>Actinomycetes</taxon>
        <taxon>Micrococcales</taxon>
        <taxon>Rarobacteraceae</taxon>
        <taxon>Rarobacter</taxon>
    </lineage>
</organism>
<feature type="coiled-coil region" evidence="1">
    <location>
        <begin position="173"/>
        <end position="204"/>
    </location>
</feature>
<accession>A0A542SNR3</accession>
<keyword evidence="1" id="KW-0175">Coiled coil</keyword>
<sequence>MSESPETAANTEVTADVSAANPAPAPEPVGDAGNSASQPTAAPKPAIPTPRPIPKPTSFKPSPRPSAAPAAPAPAPTTDDSELVAKASEFGSVAADGTVFVRDGDSERVVGQVTDATATNPLDLYIRRYLDLRTKVLLFETRLHAGSISANDAHSTLASLHEELASPNAVGDLQALRTKVEDLRSVAKEQAAKAEAERQAAREAAIAKRTKIVEEAEALAAQDSANVQWKSASDTMHGLLEQWKRAQKEGPRVDRPTEDALWKRFSHARTTFDRERRHFFAALEEQHSAAKAAKEKLIAEAEKLSTSIAWGETAAAYRELMTEWKRVGHAGRRDDDALWSRFRAAQDKFFTARDAANKEIDAEYAANLVTKEALLAEAEALVPVKDLGFAKSRLRDVQDRWEAAGKVPREAIQRVESRLRAVEQAIRSHEEDQWKKSNPEVKARATGLSAQLHDAIARLEVDLAQAQEAGDDKAVREIEEGLNARRAWLAQIEKAATE</sequence>
<name>A0A542SNR3_9MICO</name>
<feature type="region of interest" description="Disordered" evidence="2">
    <location>
        <begin position="1"/>
        <end position="80"/>
    </location>
</feature>
<evidence type="ECO:0000256" key="2">
    <source>
        <dbReference type="SAM" id="MobiDB-lite"/>
    </source>
</evidence>
<proteinExistence type="predicted"/>
<dbReference type="AlphaFoldDB" id="A0A542SNR3"/>
<reference evidence="3 4" key="1">
    <citation type="submission" date="2019-06" db="EMBL/GenBank/DDBJ databases">
        <title>Sequencing the genomes of 1000 actinobacteria strains.</title>
        <authorList>
            <person name="Klenk H.-P."/>
        </authorList>
    </citation>
    <scope>NUCLEOTIDE SEQUENCE [LARGE SCALE GENOMIC DNA]</scope>
    <source>
        <strain evidence="3 4">DSM 10596</strain>
    </source>
</reference>
<protein>
    <submittedName>
        <fullName evidence="3">Uncharacterized protein DUF349</fullName>
    </submittedName>
</protein>
<feature type="compositionally biased region" description="Pro residues" evidence="2">
    <location>
        <begin position="45"/>
        <end position="55"/>
    </location>
</feature>
<dbReference type="InterPro" id="IPR007139">
    <property type="entry name" value="DUF349"/>
</dbReference>
<feature type="compositionally biased region" description="Polar residues" evidence="2">
    <location>
        <begin position="1"/>
        <end position="13"/>
    </location>
</feature>
<evidence type="ECO:0000256" key="1">
    <source>
        <dbReference type="SAM" id="Coils"/>
    </source>
</evidence>
<dbReference type="Pfam" id="PF03993">
    <property type="entry name" value="DUF349"/>
    <property type="match status" value="3"/>
</dbReference>
<evidence type="ECO:0000313" key="4">
    <source>
        <dbReference type="Proteomes" id="UP000316181"/>
    </source>
</evidence>
<dbReference type="Proteomes" id="UP000316181">
    <property type="component" value="Unassembled WGS sequence"/>
</dbReference>
<dbReference type="RefSeq" id="WP_170207840.1">
    <property type="nucleotide sequence ID" value="NZ_BAAATB010000008.1"/>
</dbReference>
<feature type="compositionally biased region" description="Pro residues" evidence="2">
    <location>
        <begin position="62"/>
        <end position="75"/>
    </location>
</feature>
<evidence type="ECO:0000313" key="3">
    <source>
        <dbReference type="EMBL" id="TQK75897.1"/>
    </source>
</evidence>
<keyword evidence="4" id="KW-1185">Reference proteome</keyword>
<gene>
    <name evidence="3" type="ORF">FB389_0539</name>
</gene>
<comment type="caution">
    <text evidence="3">The sequence shown here is derived from an EMBL/GenBank/DDBJ whole genome shotgun (WGS) entry which is preliminary data.</text>
</comment>